<comment type="subcellular location">
    <subcellularLocation>
        <location evidence="1">Secreted</location>
    </subcellularLocation>
</comment>
<evidence type="ECO:0000256" key="8">
    <source>
        <dbReference type="ARBA" id="ARBA00023326"/>
    </source>
</evidence>
<comment type="catalytic activity">
    <reaction evidence="9">
        <text>feruloyl-polysaccharide + H2O = ferulate + polysaccharide.</text>
        <dbReference type="EC" id="3.1.1.73"/>
    </reaction>
</comment>
<dbReference type="GeneID" id="80890342"/>
<dbReference type="InterPro" id="IPR043595">
    <property type="entry name" value="FaeB/C/D"/>
</dbReference>
<dbReference type="GO" id="GO:0005576">
    <property type="term" value="C:extracellular region"/>
    <property type="evidence" value="ECO:0007669"/>
    <property type="project" value="UniProtKB-SubCell"/>
</dbReference>
<comment type="caution">
    <text evidence="10">The sequence shown here is derived from an EMBL/GenBank/DDBJ whole genome shotgun (WGS) entry which is preliminary data.</text>
</comment>
<keyword evidence="7" id="KW-0119">Carbohydrate metabolism</keyword>
<evidence type="ECO:0000256" key="6">
    <source>
        <dbReference type="ARBA" id="ARBA00022801"/>
    </source>
</evidence>
<dbReference type="EC" id="3.1.1.73" evidence="2"/>
<dbReference type="PANTHER" id="PTHR38050:SF2">
    <property type="entry name" value="FERULOYL ESTERASE C-RELATED"/>
    <property type="match status" value="1"/>
</dbReference>
<organism evidence="10 11">
    <name type="scientific">Akanthomyces muscarius</name>
    <name type="common">Entomopathogenic fungus</name>
    <name type="synonym">Lecanicillium muscarium</name>
    <dbReference type="NCBI Taxonomy" id="2231603"/>
    <lineage>
        <taxon>Eukaryota</taxon>
        <taxon>Fungi</taxon>
        <taxon>Dikarya</taxon>
        <taxon>Ascomycota</taxon>
        <taxon>Pezizomycotina</taxon>
        <taxon>Sordariomycetes</taxon>
        <taxon>Hypocreomycetidae</taxon>
        <taxon>Hypocreales</taxon>
        <taxon>Cordycipitaceae</taxon>
        <taxon>Akanthomyces</taxon>
    </lineage>
</organism>
<evidence type="ECO:0000256" key="9">
    <source>
        <dbReference type="ARBA" id="ARBA00034075"/>
    </source>
</evidence>
<dbReference type="Proteomes" id="UP001144673">
    <property type="component" value="Chromosome 2"/>
</dbReference>
<evidence type="ECO:0000313" key="10">
    <source>
        <dbReference type="EMBL" id="KAJ4144293.1"/>
    </source>
</evidence>
<keyword evidence="3" id="KW-0964">Secreted</keyword>
<evidence type="ECO:0000256" key="5">
    <source>
        <dbReference type="ARBA" id="ARBA00022729"/>
    </source>
</evidence>
<dbReference type="GO" id="GO:0045493">
    <property type="term" value="P:xylan catabolic process"/>
    <property type="evidence" value="ECO:0007669"/>
    <property type="project" value="UniProtKB-KW"/>
</dbReference>
<evidence type="ECO:0000256" key="4">
    <source>
        <dbReference type="ARBA" id="ARBA00022651"/>
    </source>
</evidence>
<keyword evidence="5" id="KW-0732">Signal</keyword>
<dbReference type="GO" id="GO:0030600">
    <property type="term" value="F:feruloyl esterase activity"/>
    <property type="evidence" value="ECO:0007669"/>
    <property type="project" value="UniProtKB-EC"/>
</dbReference>
<protein>
    <recommendedName>
        <fullName evidence="2">feruloyl esterase</fullName>
        <ecNumber evidence="2">3.1.1.73</ecNumber>
    </recommendedName>
</protein>
<name>A0A9W8Q0Y8_AKAMU</name>
<dbReference type="AlphaFoldDB" id="A0A9W8Q0Y8"/>
<dbReference type="EMBL" id="JAJHUN010000011">
    <property type="protein sequence ID" value="KAJ4144293.1"/>
    <property type="molecule type" value="Genomic_DNA"/>
</dbReference>
<evidence type="ECO:0000256" key="2">
    <source>
        <dbReference type="ARBA" id="ARBA00013091"/>
    </source>
</evidence>
<dbReference type="Gene3D" id="3.40.50.1820">
    <property type="entry name" value="alpha/beta hydrolase"/>
    <property type="match status" value="1"/>
</dbReference>
<keyword evidence="6" id="KW-0378">Hydrolase</keyword>
<accession>A0A9W8Q0Y8</accession>
<keyword evidence="4" id="KW-0858">Xylan degradation</keyword>
<dbReference type="RefSeq" id="XP_056047963.1">
    <property type="nucleotide sequence ID" value="XM_056203044.1"/>
</dbReference>
<evidence type="ECO:0000256" key="7">
    <source>
        <dbReference type="ARBA" id="ARBA00023277"/>
    </source>
</evidence>
<dbReference type="InterPro" id="IPR029058">
    <property type="entry name" value="AB_hydrolase_fold"/>
</dbReference>
<keyword evidence="8" id="KW-0624">Polysaccharide degradation</keyword>
<dbReference type="PANTHER" id="PTHR38050">
    <property type="match status" value="1"/>
</dbReference>
<reference evidence="10" key="1">
    <citation type="journal article" date="2023" name="Access Microbiol">
        <title>De-novo genome assembly for Akanthomyces muscarius, a biocontrol agent of insect agricultural pests.</title>
        <authorList>
            <person name="Erdos Z."/>
            <person name="Studholme D.J."/>
            <person name="Raymond B."/>
            <person name="Sharma M."/>
        </authorList>
    </citation>
    <scope>NUCLEOTIDE SEQUENCE</scope>
    <source>
        <strain evidence="10">Ve6</strain>
    </source>
</reference>
<evidence type="ECO:0000256" key="3">
    <source>
        <dbReference type="ARBA" id="ARBA00022525"/>
    </source>
</evidence>
<evidence type="ECO:0000313" key="11">
    <source>
        <dbReference type="Proteomes" id="UP001144673"/>
    </source>
</evidence>
<keyword evidence="11" id="KW-1185">Reference proteome</keyword>
<evidence type="ECO:0000256" key="1">
    <source>
        <dbReference type="ARBA" id="ARBA00004613"/>
    </source>
</evidence>
<dbReference type="SUPFAM" id="SSF53474">
    <property type="entry name" value="alpha/beta-Hydrolases"/>
    <property type="match status" value="1"/>
</dbReference>
<proteinExistence type="predicted"/>
<gene>
    <name evidence="10" type="ORF">LMH87_003183</name>
</gene>
<dbReference type="KEGG" id="amus:LMH87_003183"/>
<sequence length="373" mass="40422">MLILSPPSLCQDSPATCFIKRRDTAQPRTSENQPAMQPSALLGFASFAAAAAAAASAPAPYMGGDTSGCGKTHLFNAFPKIRSLKSGGQDRGYLAHVPDGYDKNHRYPVIVGFHGSSSVGFFFEADTGLDLPKYTSDKIMVYPNGLGGAWAGANYSVAGVDQDLQFVWDLLADVRSNFCVDSARIYATGMSSGGGFVDTIACNATVGGEFAAFAPASGSFYTNNDENHQNCKPARVPTPVLEFHGGADESVRYNGGQGEGGIEPSIPNWLKRWADRNQCDTPNKQEDLYDGDVHHLSWTCKGQEGVLQHYKTDDQKHDWASPWPNFSQLAALDKPTHLEASALIQEFFMRFMRPAEACKVNCRTSGWPVDTLK</sequence>